<name>A0ABU4U2Y2_9PSEU</name>
<keyword evidence="3" id="KW-1185">Reference proteome</keyword>
<proteinExistence type="predicted"/>
<reference evidence="2 3" key="1">
    <citation type="submission" date="2023-11" db="EMBL/GenBank/DDBJ databases">
        <title>Lentzea sokolovensis, sp. nov., Lentzea kristufkii, sp. nov., and Lentzea miocenensis, sp. nov., rare actinobacteria from Sokolov Coal Basin, Miocene lacustrine sediment, Czech Republic.</title>
        <authorList>
            <person name="Lara A."/>
            <person name="Kotroba L."/>
            <person name="Nouioui I."/>
            <person name="Neumann-Schaal M."/>
            <person name="Mast Y."/>
            <person name="Chronakova A."/>
        </authorList>
    </citation>
    <scope>NUCLEOTIDE SEQUENCE [LARGE SCALE GENOMIC DNA]</scope>
    <source>
        <strain evidence="2 3">BCCO 10_0798</strain>
    </source>
</reference>
<dbReference type="RefSeq" id="WP_319988580.1">
    <property type="nucleotide sequence ID" value="NZ_JAXAVV010000023.1"/>
</dbReference>
<gene>
    <name evidence="2" type="ORF">SK571_36045</name>
</gene>
<evidence type="ECO:0000259" key="1">
    <source>
        <dbReference type="Pfam" id="PF24736"/>
    </source>
</evidence>
<dbReference type="Proteomes" id="UP001271792">
    <property type="component" value="Unassembled WGS sequence"/>
</dbReference>
<comment type="caution">
    <text evidence="2">The sequence shown here is derived from an EMBL/GenBank/DDBJ whole genome shotgun (WGS) entry which is preliminary data.</text>
</comment>
<evidence type="ECO:0000313" key="3">
    <source>
        <dbReference type="Proteomes" id="UP001271792"/>
    </source>
</evidence>
<sequence length="272" mass="30918">MQRLEGFASPSWDDPFWHAVRMLVDIFKRKVPTEDEILPPLTMWQEGEGSAFDSYLRKRSALVKPLAEYLQLRADLSADLLNLMRSEEEAKDDFASISDVKLTSYGTKMAHHQSSKALVATVEVITNDICSRYGKSVNVNPQRRASAVADDHLWVSPRRLDGAFPSLSNPRAIWEIKEYWGKTNGGSKMSDAIYECQLVGTELRAFEDLHGVRIKHYALLDGQHQWRARISDLRRAVDLLYSGLLDELIVGREVLTVWPEIIEELCRESGAN</sequence>
<evidence type="ECO:0000313" key="2">
    <source>
        <dbReference type="EMBL" id="MDX8054812.1"/>
    </source>
</evidence>
<accession>A0ABU4U2Y2</accession>
<organism evidence="2 3">
    <name type="scientific">Lentzea kristufekii</name>
    <dbReference type="NCBI Taxonomy" id="3095430"/>
    <lineage>
        <taxon>Bacteria</taxon>
        <taxon>Bacillati</taxon>
        <taxon>Actinomycetota</taxon>
        <taxon>Actinomycetes</taxon>
        <taxon>Pseudonocardiales</taxon>
        <taxon>Pseudonocardiaceae</taxon>
        <taxon>Lentzea</taxon>
    </lineage>
</organism>
<dbReference type="Pfam" id="PF24736">
    <property type="entry name" value="DUF7687"/>
    <property type="match status" value="1"/>
</dbReference>
<protein>
    <recommendedName>
        <fullName evidence="1">DUF7687 domain-containing protein</fullName>
    </recommendedName>
</protein>
<dbReference type="InterPro" id="IPR056104">
    <property type="entry name" value="DUF7687"/>
</dbReference>
<feature type="domain" description="DUF7687" evidence="1">
    <location>
        <begin position="86"/>
        <end position="265"/>
    </location>
</feature>
<reference evidence="2 3" key="2">
    <citation type="submission" date="2023-11" db="EMBL/GenBank/DDBJ databases">
        <authorList>
            <person name="Lara A.C."/>
            <person name="Chronakova A."/>
        </authorList>
    </citation>
    <scope>NUCLEOTIDE SEQUENCE [LARGE SCALE GENOMIC DNA]</scope>
    <source>
        <strain evidence="2 3">BCCO 10_0798</strain>
    </source>
</reference>
<dbReference type="EMBL" id="JAXAVV010000023">
    <property type="protein sequence ID" value="MDX8054812.1"/>
    <property type="molecule type" value="Genomic_DNA"/>
</dbReference>